<dbReference type="PANTHER" id="PTHR10890">
    <property type="entry name" value="CYSTEINYL-TRNA SYNTHETASE"/>
    <property type="match status" value="1"/>
</dbReference>
<comment type="similarity">
    <text evidence="2 13">Belongs to the class-I aminoacyl-tRNA synthetase family.</text>
</comment>
<dbReference type="GO" id="GO:0005524">
    <property type="term" value="F:ATP binding"/>
    <property type="evidence" value="ECO:0007669"/>
    <property type="project" value="UniProtKB-UniRule"/>
</dbReference>
<keyword evidence="9 13" id="KW-0067">ATP-binding</keyword>
<protein>
    <recommendedName>
        <fullName evidence="13">Cysteine--tRNA ligase</fullName>
        <ecNumber evidence="13">6.1.1.16</ecNumber>
    </recommendedName>
    <alternativeName>
        <fullName evidence="13">Cysteinyl-tRNA synthetase</fullName>
        <shortName evidence="13">CysRS</shortName>
    </alternativeName>
</protein>
<dbReference type="GO" id="GO:0004817">
    <property type="term" value="F:cysteine-tRNA ligase activity"/>
    <property type="evidence" value="ECO:0007669"/>
    <property type="project" value="UniProtKB-UniRule"/>
</dbReference>
<evidence type="ECO:0000256" key="10">
    <source>
        <dbReference type="ARBA" id="ARBA00022917"/>
    </source>
</evidence>
<dbReference type="AlphaFoldDB" id="A0A2H0YQU5"/>
<evidence type="ECO:0000256" key="2">
    <source>
        <dbReference type="ARBA" id="ARBA00005594"/>
    </source>
</evidence>
<reference evidence="16" key="1">
    <citation type="submission" date="2017-09" db="EMBL/GenBank/DDBJ databases">
        <title>Depth-based differentiation of microbial function through sediment-hosted aquifers and enrichment of novel symbionts in the deep terrestrial subsurface.</title>
        <authorList>
            <person name="Probst A.J."/>
            <person name="Ladd B."/>
            <person name="Jarett J.K."/>
            <person name="Geller-Mcgrath D.E."/>
            <person name="Sieber C.M.K."/>
            <person name="Emerson J.B."/>
            <person name="Anantharaman K."/>
            <person name="Thomas B.C."/>
            <person name="Malmstrom R."/>
            <person name="Stieglmeier M."/>
            <person name="Klingl A."/>
            <person name="Woyke T."/>
            <person name="Ryan C.M."/>
            <person name="Banfield J.F."/>
        </authorList>
    </citation>
    <scope>NUCLEOTIDE SEQUENCE [LARGE SCALE GENOMIC DNA]</scope>
</reference>
<feature type="binding site" evidence="13">
    <location>
        <position position="222"/>
    </location>
    <ligand>
        <name>Zn(2+)</name>
        <dbReference type="ChEBI" id="CHEBI:29105"/>
    </ligand>
</feature>
<evidence type="ECO:0000256" key="6">
    <source>
        <dbReference type="ARBA" id="ARBA00022723"/>
    </source>
</evidence>
<evidence type="ECO:0000256" key="8">
    <source>
        <dbReference type="ARBA" id="ARBA00022833"/>
    </source>
</evidence>
<keyword evidence="6 13" id="KW-0479">Metal-binding</keyword>
<evidence type="ECO:0000256" key="11">
    <source>
        <dbReference type="ARBA" id="ARBA00023146"/>
    </source>
</evidence>
<dbReference type="CDD" id="cd00672">
    <property type="entry name" value="CysRS_core"/>
    <property type="match status" value="1"/>
</dbReference>
<evidence type="ECO:0000256" key="1">
    <source>
        <dbReference type="ARBA" id="ARBA00004496"/>
    </source>
</evidence>
<dbReference type="InterPro" id="IPR014729">
    <property type="entry name" value="Rossmann-like_a/b/a_fold"/>
</dbReference>
<keyword evidence="11 13" id="KW-0030">Aminoacyl-tRNA synthetase</keyword>
<keyword evidence="5 13" id="KW-0436">Ligase</keyword>
<evidence type="ECO:0000313" key="16">
    <source>
        <dbReference type="Proteomes" id="UP000236845"/>
    </source>
</evidence>
<comment type="cofactor">
    <cofactor evidence="13">
        <name>Zn(2+)</name>
        <dbReference type="ChEBI" id="CHEBI:29105"/>
    </cofactor>
    <text evidence="13">Binds 1 zinc ion per subunit.</text>
</comment>
<feature type="binding site" evidence="13">
    <location>
        <position position="29"/>
    </location>
    <ligand>
        <name>Zn(2+)</name>
        <dbReference type="ChEBI" id="CHEBI:29105"/>
    </ligand>
</feature>
<dbReference type="InterPro" id="IPR015803">
    <property type="entry name" value="Cys-tRNA-ligase"/>
</dbReference>
<sequence length="457" mass="52268">MPLKLFNTLSRKIEEFQPIHPPKIGFYACGPTVYDRAHIGNLRSYIFEDVLRRTLIHDGHKVRFVMNITDVGHLTSDADEGEDKLEKGAKREHISVWEVAEKYTKLFKQDLQTLNIEEPDEWLKATDNIKEQIELIKKLETKGFTYKTSDGIYYDTSKFPKYGELARLNLKGQKEGARVEVNNEKRNSTDFALWKFSPKDQKRQMEWESPWGIGFPGWHIECSAMSMKALGESFDIHTGGVDHIPVHHTNEIAQSQGATGKPFVKYWLHGEFLQIDGGKMAKSAGNFYTLDILKEKGFSPMAYRYLVLGAHYRTKLNFTFEALKASQNAYEELVNQVANMADKPKIGCGEIENKFFEAIDNDLNTAQALAVMWEMLKSQNPDSAKKASLFKMDEILGLGLKEIKSIKIPKIIQKLVEARETARKNKNFKLSDELRSQIFDKGFQVDDTESGPIIKLK</sequence>
<keyword evidence="8 13" id="KW-0862">Zinc</keyword>
<keyword evidence="4 13" id="KW-0963">Cytoplasm</keyword>
<proteinExistence type="inferred from homology"/>
<feature type="binding site" evidence="13">
    <location>
        <position position="282"/>
    </location>
    <ligand>
        <name>ATP</name>
        <dbReference type="ChEBI" id="CHEBI:30616"/>
    </ligand>
</feature>
<comment type="subcellular location">
    <subcellularLocation>
        <location evidence="1 13">Cytoplasm</location>
    </subcellularLocation>
</comment>
<evidence type="ECO:0000256" key="4">
    <source>
        <dbReference type="ARBA" id="ARBA00022490"/>
    </source>
</evidence>
<dbReference type="PANTHER" id="PTHR10890:SF3">
    <property type="entry name" value="CYSTEINE--TRNA LIGASE, CYTOPLASMIC"/>
    <property type="match status" value="1"/>
</dbReference>
<dbReference type="InterPro" id="IPR024909">
    <property type="entry name" value="Cys-tRNA/MSH_ligase"/>
</dbReference>
<dbReference type="FunFam" id="3.40.50.620:FF:000130">
    <property type="entry name" value="Cysteine--tRNA ligase"/>
    <property type="match status" value="1"/>
</dbReference>
<feature type="domain" description="Cysteinyl-tRNA synthetase class Ia DALR" evidence="14">
    <location>
        <begin position="354"/>
        <end position="407"/>
    </location>
</feature>
<dbReference type="HAMAP" id="MF_00041">
    <property type="entry name" value="Cys_tRNA_synth"/>
    <property type="match status" value="1"/>
</dbReference>
<comment type="catalytic activity">
    <reaction evidence="12 13">
        <text>tRNA(Cys) + L-cysteine + ATP = L-cysteinyl-tRNA(Cys) + AMP + diphosphate</text>
        <dbReference type="Rhea" id="RHEA:17773"/>
        <dbReference type="Rhea" id="RHEA-COMP:9661"/>
        <dbReference type="Rhea" id="RHEA-COMP:9679"/>
        <dbReference type="ChEBI" id="CHEBI:30616"/>
        <dbReference type="ChEBI" id="CHEBI:33019"/>
        <dbReference type="ChEBI" id="CHEBI:35235"/>
        <dbReference type="ChEBI" id="CHEBI:78442"/>
        <dbReference type="ChEBI" id="CHEBI:78517"/>
        <dbReference type="ChEBI" id="CHEBI:456215"/>
        <dbReference type="EC" id="6.1.1.16"/>
    </reaction>
</comment>
<keyword evidence="10 13" id="KW-0648">Protein biosynthesis</keyword>
<dbReference type="Gene3D" id="3.40.50.620">
    <property type="entry name" value="HUPs"/>
    <property type="match status" value="1"/>
</dbReference>
<dbReference type="Gene3D" id="1.20.120.1910">
    <property type="entry name" value="Cysteine-tRNA ligase, C-terminal anti-codon recognition domain"/>
    <property type="match status" value="1"/>
</dbReference>
<feature type="short sequence motif" description="'HIGH' region" evidence="13">
    <location>
        <begin position="31"/>
        <end position="41"/>
    </location>
</feature>
<feature type="short sequence motif" description="'KMSKS' region" evidence="13">
    <location>
        <begin position="279"/>
        <end position="283"/>
    </location>
</feature>
<gene>
    <name evidence="13" type="primary">cysS</name>
    <name evidence="15" type="ORF">COT26_01060</name>
</gene>
<dbReference type="SUPFAM" id="SSF52374">
    <property type="entry name" value="Nucleotidylyl transferase"/>
    <property type="match status" value="1"/>
</dbReference>
<name>A0A2H0YQU5_9BACT</name>
<dbReference type="InterPro" id="IPR015273">
    <property type="entry name" value="Cys-tRNA-synt_Ia_DALR"/>
</dbReference>
<dbReference type="EC" id="6.1.1.16" evidence="13"/>
<dbReference type="GO" id="GO:0006423">
    <property type="term" value="P:cysteinyl-tRNA aminoacylation"/>
    <property type="evidence" value="ECO:0007669"/>
    <property type="project" value="UniProtKB-UniRule"/>
</dbReference>
<dbReference type="InterPro" id="IPR009080">
    <property type="entry name" value="tRNAsynth_Ia_anticodon-bd"/>
</dbReference>
<evidence type="ECO:0000256" key="5">
    <source>
        <dbReference type="ARBA" id="ARBA00022598"/>
    </source>
</evidence>
<organism evidence="15 16">
    <name type="scientific">Candidatus Kerfeldbacteria bacterium CG08_land_8_20_14_0_20_43_14</name>
    <dbReference type="NCBI Taxonomy" id="2014246"/>
    <lineage>
        <taxon>Bacteria</taxon>
        <taxon>Candidatus Kerfeldiibacteriota</taxon>
    </lineage>
</organism>
<comment type="caution">
    <text evidence="15">The sequence shown here is derived from an EMBL/GenBank/DDBJ whole genome shotgun (WGS) entry which is preliminary data.</text>
</comment>
<evidence type="ECO:0000256" key="3">
    <source>
        <dbReference type="ARBA" id="ARBA00011245"/>
    </source>
</evidence>
<dbReference type="Pfam" id="PF09190">
    <property type="entry name" value="DALR_2"/>
    <property type="match status" value="1"/>
</dbReference>
<dbReference type="PRINTS" id="PR00983">
    <property type="entry name" value="TRNASYNTHCYS"/>
</dbReference>
<comment type="subunit">
    <text evidence="3 13">Monomer.</text>
</comment>
<evidence type="ECO:0000256" key="12">
    <source>
        <dbReference type="ARBA" id="ARBA00047398"/>
    </source>
</evidence>
<dbReference type="InterPro" id="IPR032678">
    <property type="entry name" value="tRNA-synt_1_cat_dom"/>
</dbReference>
<dbReference type="GO" id="GO:0008270">
    <property type="term" value="F:zinc ion binding"/>
    <property type="evidence" value="ECO:0007669"/>
    <property type="project" value="UniProtKB-UniRule"/>
</dbReference>
<evidence type="ECO:0000256" key="9">
    <source>
        <dbReference type="ARBA" id="ARBA00022840"/>
    </source>
</evidence>
<feature type="binding site" evidence="13">
    <location>
        <position position="247"/>
    </location>
    <ligand>
        <name>Zn(2+)</name>
        <dbReference type="ChEBI" id="CHEBI:29105"/>
    </ligand>
</feature>
<dbReference type="SMART" id="SM00840">
    <property type="entry name" value="DALR_2"/>
    <property type="match status" value="1"/>
</dbReference>
<dbReference type="Proteomes" id="UP000236845">
    <property type="component" value="Unassembled WGS sequence"/>
</dbReference>
<accession>A0A2H0YQU5</accession>
<feature type="binding site" evidence="13">
    <location>
        <position position="251"/>
    </location>
    <ligand>
        <name>Zn(2+)</name>
        <dbReference type="ChEBI" id="CHEBI:29105"/>
    </ligand>
</feature>
<dbReference type="NCBIfam" id="TIGR00435">
    <property type="entry name" value="cysS"/>
    <property type="match status" value="1"/>
</dbReference>
<evidence type="ECO:0000313" key="15">
    <source>
        <dbReference type="EMBL" id="PIS40875.1"/>
    </source>
</evidence>
<evidence type="ECO:0000256" key="7">
    <source>
        <dbReference type="ARBA" id="ARBA00022741"/>
    </source>
</evidence>
<evidence type="ECO:0000256" key="13">
    <source>
        <dbReference type="HAMAP-Rule" id="MF_00041"/>
    </source>
</evidence>
<dbReference type="EMBL" id="PEXW01000020">
    <property type="protein sequence ID" value="PIS40875.1"/>
    <property type="molecule type" value="Genomic_DNA"/>
</dbReference>
<evidence type="ECO:0000259" key="14">
    <source>
        <dbReference type="SMART" id="SM00840"/>
    </source>
</evidence>
<dbReference type="GO" id="GO:0005829">
    <property type="term" value="C:cytosol"/>
    <property type="evidence" value="ECO:0007669"/>
    <property type="project" value="TreeGrafter"/>
</dbReference>
<dbReference type="SUPFAM" id="SSF47323">
    <property type="entry name" value="Anticodon-binding domain of a subclass of class I aminoacyl-tRNA synthetases"/>
    <property type="match status" value="1"/>
</dbReference>
<dbReference type="Pfam" id="PF01406">
    <property type="entry name" value="tRNA-synt_1e"/>
    <property type="match status" value="1"/>
</dbReference>
<keyword evidence="7 13" id="KW-0547">Nucleotide-binding</keyword>